<protein>
    <submittedName>
        <fullName evidence="1">Uncharacterized protein</fullName>
    </submittedName>
</protein>
<comment type="caution">
    <text evidence="1">The sequence shown here is derived from an EMBL/GenBank/DDBJ whole genome shotgun (WGS) entry which is preliminary data.</text>
</comment>
<name>X1KEP2_9ZZZZ</name>
<evidence type="ECO:0000313" key="1">
    <source>
        <dbReference type="EMBL" id="GAH88639.1"/>
    </source>
</evidence>
<accession>X1KEP2</accession>
<organism evidence="1">
    <name type="scientific">marine sediment metagenome</name>
    <dbReference type="NCBI Taxonomy" id="412755"/>
    <lineage>
        <taxon>unclassified sequences</taxon>
        <taxon>metagenomes</taxon>
        <taxon>ecological metagenomes</taxon>
    </lineage>
</organism>
<reference evidence="1" key="1">
    <citation type="journal article" date="2014" name="Front. Microbiol.">
        <title>High frequency of phylogenetically diverse reductive dehalogenase-homologous genes in deep subseafloor sedimentary metagenomes.</title>
        <authorList>
            <person name="Kawai M."/>
            <person name="Futagami T."/>
            <person name="Toyoda A."/>
            <person name="Takaki Y."/>
            <person name="Nishi S."/>
            <person name="Hori S."/>
            <person name="Arai W."/>
            <person name="Tsubouchi T."/>
            <person name="Morono Y."/>
            <person name="Uchiyama I."/>
            <person name="Ito T."/>
            <person name="Fujiyama A."/>
            <person name="Inagaki F."/>
            <person name="Takami H."/>
        </authorList>
    </citation>
    <scope>NUCLEOTIDE SEQUENCE</scope>
    <source>
        <strain evidence="1">Expedition CK06-06</strain>
    </source>
</reference>
<feature type="non-terminal residue" evidence="1">
    <location>
        <position position="1"/>
    </location>
</feature>
<sequence length="221" mass="24950">EFIRRKIKFSTLFGLGPTLEGNFPSTDFNIRPNLVGSGFNNNMIYDAINVLSSGKSHQIFIMGDCIREQHYDNAIVFSATLTCHAGGIGQPETYKGEAIDEASYQDRYIGRRKRTFTLDYLEPGDIQARQAAERILAGLRKIRTYYDCGVRGMPHLRLMDTVALTEPKADLSARKLQVIKLVDSMEVANYMGEVGLMERKIPSATPTYWETAEHDFIINTQ</sequence>
<proteinExistence type="predicted"/>
<gene>
    <name evidence="1" type="ORF">S03H2_63983</name>
</gene>
<feature type="non-terminal residue" evidence="1">
    <location>
        <position position="221"/>
    </location>
</feature>
<dbReference type="AlphaFoldDB" id="X1KEP2"/>
<dbReference type="EMBL" id="BARU01041508">
    <property type="protein sequence ID" value="GAH88639.1"/>
    <property type="molecule type" value="Genomic_DNA"/>
</dbReference>